<dbReference type="GO" id="GO:0051537">
    <property type="term" value="F:2 iron, 2 sulfur cluster binding"/>
    <property type="evidence" value="ECO:0007669"/>
    <property type="project" value="UniProtKB-KW"/>
</dbReference>
<protein>
    <submittedName>
        <fullName evidence="7">Rieske (2Fe-2S) protein</fullName>
    </submittedName>
</protein>
<dbReference type="CDD" id="cd08878">
    <property type="entry name" value="RHO_alpha_C_DMO-like"/>
    <property type="match status" value="1"/>
</dbReference>
<keyword evidence="3" id="KW-0560">Oxidoreductase</keyword>
<dbReference type="PANTHER" id="PTHR21266">
    <property type="entry name" value="IRON-SULFUR DOMAIN CONTAINING PROTEIN"/>
    <property type="match status" value="1"/>
</dbReference>
<reference evidence="7 8" key="1">
    <citation type="submission" date="2013-08" db="EMBL/GenBank/DDBJ databases">
        <title>Study of Ammonical-Nitrogen removal by Nitrification Denitrification process using lab isolates.</title>
        <authorList>
            <person name="Khardenavis A.A."/>
            <person name="Pal R.R."/>
            <person name="Kapley A."/>
            <person name="Qureshi A."/>
            <person name="Purohit H.J."/>
        </authorList>
    </citation>
    <scope>NUCLEOTIDE SEQUENCE [LARGE SCALE GENOMIC DNA]</scope>
    <source>
        <strain evidence="7 8">EGD-HP18</strain>
    </source>
</reference>
<organism evidence="7 8">
    <name type="scientific">Acinetobacter baumannii EGD-HP18</name>
    <dbReference type="NCBI Taxonomy" id="1358412"/>
    <lineage>
        <taxon>Bacteria</taxon>
        <taxon>Pseudomonadati</taxon>
        <taxon>Pseudomonadota</taxon>
        <taxon>Gammaproteobacteria</taxon>
        <taxon>Moraxellales</taxon>
        <taxon>Moraxellaceae</taxon>
        <taxon>Acinetobacter</taxon>
        <taxon>Acinetobacter calcoaceticus/baumannii complex</taxon>
    </lineage>
</organism>
<evidence type="ECO:0000259" key="6">
    <source>
        <dbReference type="PROSITE" id="PS51296"/>
    </source>
</evidence>
<dbReference type="GO" id="GO:0005506">
    <property type="term" value="F:iron ion binding"/>
    <property type="evidence" value="ECO:0007669"/>
    <property type="project" value="InterPro"/>
</dbReference>
<sequence length="391" mass="44553">MWGNNIKKDPAYQLTNIFIYYKLDPISDKESSQMFIKNAWYVACRPEEIQDKPLGRTICGEKIVFYRGKENQVAAVEDFCPHRGAPLSLGYVEDGNLVCGYHGLVMGCDGKTVSMPAQRVNGFPCNKAYAVVEKFGFIWVWPGEKALADEAKLPTLEWADHPEWSYGGGLFHIQCDYRLMIDNLMDLTHETYVHSSSIGQKEIDEALPVTKVDGDHVITERYMENVIAPPFWQMALRGNHLADDVPVDRWQRCHFFAPSNVHIEVGVAHAGHGGYHAPKDKKVSSIVVDFITPETETSHWYFWGMARNFQPDNAELTDQIREGQGKIFTEDLEMLEQQQQNILNNPHRKLLMLNIDTGGVQSRKVIDRLLAEENKTPPETSTQKFPNIRII</sequence>
<gene>
    <name evidence="7" type="ORF">N173_15155</name>
</gene>
<dbReference type="InterPro" id="IPR015881">
    <property type="entry name" value="ARHD_Rieske_2Fe_2S"/>
</dbReference>
<evidence type="ECO:0000256" key="5">
    <source>
        <dbReference type="ARBA" id="ARBA00023014"/>
    </source>
</evidence>
<keyword evidence="5" id="KW-0411">Iron-sulfur</keyword>
<evidence type="ECO:0000256" key="2">
    <source>
        <dbReference type="ARBA" id="ARBA00022723"/>
    </source>
</evidence>
<evidence type="ECO:0000256" key="3">
    <source>
        <dbReference type="ARBA" id="ARBA00023002"/>
    </source>
</evidence>
<comment type="caution">
    <text evidence="7">The sequence shown here is derived from an EMBL/GenBank/DDBJ whole genome shotgun (WGS) entry which is preliminary data.</text>
</comment>
<evidence type="ECO:0000313" key="8">
    <source>
        <dbReference type="Proteomes" id="UP000016517"/>
    </source>
</evidence>
<dbReference type="PROSITE" id="PS51296">
    <property type="entry name" value="RIESKE"/>
    <property type="match status" value="1"/>
</dbReference>
<evidence type="ECO:0000256" key="1">
    <source>
        <dbReference type="ARBA" id="ARBA00022714"/>
    </source>
</evidence>
<dbReference type="EMBL" id="AVST01000056">
    <property type="protein sequence ID" value="ERH70115.1"/>
    <property type="molecule type" value="Genomic_DNA"/>
</dbReference>
<dbReference type="AlphaFoldDB" id="A0AAV3K2F9"/>
<dbReference type="Pfam" id="PF00355">
    <property type="entry name" value="Rieske"/>
    <property type="match status" value="1"/>
</dbReference>
<keyword evidence="4" id="KW-0408">Iron</keyword>
<dbReference type="PANTHER" id="PTHR21266:SF60">
    <property type="entry name" value="3-KETOSTEROID-9-ALPHA-MONOOXYGENASE, OXYGENASE COMPONENT"/>
    <property type="match status" value="1"/>
</dbReference>
<dbReference type="SUPFAM" id="SSF55961">
    <property type="entry name" value="Bet v1-like"/>
    <property type="match status" value="1"/>
</dbReference>
<dbReference type="InterPro" id="IPR044043">
    <property type="entry name" value="VanA_C_cat"/>
</dbReference>
<dbReference type="GO" id="GO:0016491">
    <property type="term" value="F:oxidoreductase activity"/>
    <property type="evidence" value="ECO:0007669"/>
    <property type="project" value="UniProtKB-KW"/>
</dbReference>
<feature type="domain" description="Rieske" evidence="6">
    <location>
        <begin position="40"/>
        <end position="140"/>
    </location>
</feature>
<dbReference type="InterPro" id="IPR050584">
    <property type="entry name" value="Cholesterol_7-desaturase"/>
</dbReference>
<dbReference type="InterPro" id="IPR017941">
    <property type="entry name" value="Rieske_2Fe-2S"/>
</dbReference>
<dbReference type="Proteomes" id="UP000016517">
    <property type="component" value="Unassembled WGS sequence"/>
</dbReference>
<accession>A0AAV3K2F9</accession>
<keyword evidence="2" id="KW-0479">Metal-binding</keyword>
<evidence type="ECO:0000313" key="7">
    <source>
        <dbReference type="EMBL" id="ERH70115.1"/>
    </source>
</evidence>
<dbReference type="Gene3D" id="2.102.10.10">
    <property type="entry name" value="Rieske [2Fe-2S] iron-sulphur domain"/>
    <property type="match status" value="1"/>
</dbReference>
<dbReference type="SUPFAM" id="SSF50022">
    <property type="entry name" value="ISP domain"/>
    <property type="match status" value="1"/>
</dbReference>
<name>A0AAV3K2F9_ACIBA</name>
<keyword evidence="1" id="KW-0001">2Fe-2S</keyword>
<dbReference type="Gene3D" id="3.90.380.10">
    <property type="entry name" value="Naphthalene 1,2-dioxygenase Alpha Subunit, Chain A, domain 1"/>
    <property type="match status" value="1"/>
</dbReference>
<dbReference type="Pfam" id="PF19112">
    <property type="entry name" value="VanA_C"/>
    <property type="match status" value="1"/>
</dbReference>
<dbReference type="PROSITE" id="PS00570">
    <property type="entry name" value="RING_HYDROXYL_ALPHA"/>
    <property type="match status" value="1"/>
</dbReference>
<evidence type="ECO:0000256" key="4">
    <source>
        <dbReference type="ARBA" id="ARBA00023004"/>
    </source>
</evidence>
<proteinExistence type="predicted"/>
<dbReference type="InterPro" id="IPR036922">
    <property type="entry name" value="Rieske_2Fe-2S_sf"/>
</dbReference>